<gene>
    <name evidence="5" type="ORF">SAMN05518863_105142</name>
</gene>
<dbReference type="PANTHER" id="PTHR46797">
    <property type="entry name" value="HTH-TYPE TRANSCRIPTIONAL REGULATOR"/>
    <property type="match status" value="1"/>
</dbReference>
<dbReference type="SUPFAM" id="SSF47413">
    <property type="entry name" value="lambda repressor-like DNA-binding domains"/>
    <property type="match status" value="1"/>
</dbReference>
<accession>A0A1I3XLI4</accession>
<proteinExistence type="predicted"/>
<dbReference type="PANTHER" id="PTHR46797:SF23">
    <property type="entry name" value="HTH-TYPE TRANSCRIPTIONAL REGULATOR SUTR"/>
    <property type="match status" value="1"/>
</dbReference>
<evidence type="ECO:0000256" key="3">
    <source>
        <dbReference type="ARBA" id="ARBA00023163"/>
    </source>
</evidence>
<dbReference type="Proteomes" id="UP000198841">
    <property type="component" value="Unassembled WGS sequence"/>
</dbReference>
<keyword evidence="3" id="KW-0804">Transcription</keyword>
<evidence type="ECO:0000259" key="4">
    <source>
        <dbReference type="PROSITE" id="PS50943"/>
    </source>
</evidence>
<sequence>MKKDLRMMFGIQVKKLRVASGQSQEAFADRCGFARSYMSRIERGSSNVSLDAIQTLAEALKVSVRDLFLFDEANNPNPEMFVPYASDGSCFHPGLASPRDGSFRVGERSSQLRFQSFEEALNYLRGMETAKWRRPNSQGNWGLVSAVRWGKLNDQ</sequence>
<keyword evidence="1" id="KW-0805">Transcription regulation</keyword>
<keyword evidence="6" id="KW-1185">Reference proteome</keyword>
<dbReference type="RefSeq" id="WP_008107772.1">
    <property type="nucleotide sequence ID" value="NZ_FOSD01000005.1"/>
</dbReference>
<evidence type="ECO:0000313" key="5">
    <source>
        <dbReference type="EMBL" id="SFK19896.1"/>
    </source>
</evidence>
<dbReference type="InterPro" id="IPR001387">
    <property type="entry name" value="Cro/C1-type_HTH"/>
</dbReference>
<dbReference type="Gene3D" id="1.10.260.40">
    <property type="entry name" value="lambda repressor-like DNA-binding domains"/>
    <property type="match status" value="1"/>
</dbReference>
<dbReference type="PROSITE" id="PS50943">
    <property type="entry name" value="HTH_CROC1"/>
    <property type="match status" value="1"/>
</dbReference>
<evidence type="ECO:0000313" key="6">
    <source>
        <dbReference type="Proteomes" id="UP000198841"/>
    </source>
</evidence>
<keyword evidence="2" id="KW-0238">DNA-binding</keyword>
<organism evidence="5 6">
    <name type="scientific">Candidatus Pantoea symbiotica</name>
    <dbReference type="NCBI Taxonomy" id="1884370"/>
    <lineage>
        <taxon>Bacteria</taxon>
        <taxon>Pseudomonadati</taxon>
        <taxon>Pseudomonadota</taxon>
        <taxon>Gammaproteobacteria</taxon>
        <taxon>Enterobacterales</taxon>
        <taxon>Erwiniaceae</taxon>
        <taxon>Pantoea</taxon>
    </lineage>
</organism>
<protein>
    <submittedName>
        <fullName evidence="5">Helix-turn-helix domain-containing protein</fullName>
    </submittedName>
</protein>
<feature type="domain" description="HTH cro/C1-type" evidence="4">
    <location>
        <begin position="13"/>
        <end position="67"/>
    </location>
</feature>
<dbReference type="InterPro" id="IPR010982">
    <property type="entry name" value="Lambda_DNA-bd_dom_sf"/>
</dbReference>
<evidence type="ECO:0000256" key="2">
    <source>
        <dbReference type="ARBA" id="ARBA00023125"/>
    </source>
</evidence>
<dbReference type="CDD" id="cd00093">
    <property type="entry name" value="HTH_XRE"/>
    <property type="match status" value="1"/>
</dbReference>
<dbReference type="EMBL" id="FOSD01000005">
    <property type="protein sequence ID" value="SFK19896.1"/>
    <property type="molecule type" value="Genomic_DNA"/>
</dbReference>
<reference evidence="5 6" key="1">
    <citation type="submission" date="2016-10" db="EMBL/GenBank/DDBJ databases">
        <authorList>
            <person name="Varghese N."/>
            <person name="Submissions S."/>
        </authorList>
    </citation>
    <scope>NUCLEOTIDE SEQUENCE [LARGE SCALE GENOMIC DNA]</scope>
    <source>
        <strain evidence="5 6">YR512</strain>
    </source>
</reference>
<name>A0A1I3XLI4_9GAMM</name>
<dbReference type="Pfam" id="PF13560">
    <property type="entry name" value="HTH_31"/>
    <property type="match status" value="1"/>
</dbReference>
<dbReference type="SMART" id="SM00530">
    <property type="entry name" value="HTH_XRE"/>
    <property type="match status" value="1"/>
</dbReference>
<dbReference type="InterPro" id="IPR050807">
    <property type="entry name" value="TransReg_Diox_bact_type"/>
</dbReference>
<comment type="caution">
    <text evidence="5">The sequence shown here is derived from an EMBL/GenBank/DDBJ whole genome shotgun (WGS) entry which is preliminary data.</text>
</comment>
<evidence type="ECO:0000256" key="1">
    <source>
        <dbReference type="ARBA" id="ARBA00023015"/>
    </source>
</evidence>